<evidence type="ECO:0000256" key="1">
    <source>
        <dbReference type="SAM" id="Phobius"/>
    </source>
</evidence>
<accession>A0A3M6QTJ4</accession>
<keyword evidence="1" id="KW-0472">Membrane</keyword>
<feature type="transmembrane region" description="Helical" evidence="1">
    <location>
        <begin position="20"/>
        <end position="38"/>
    </location>
</feature>
<protein>
    <submittedName>
        <fullName evidence="2">Uncharacterized protein</fullName>
    </submittedName>
</protein>
<dbReference type="EMBL" id="RDQO01000002">
    <property type="protein sequence ID" value="RMX06350.1"/>
    <property type="molecule type" value="Genomic_DNA"/>
</dbReference>
<evidence type="ECO:0000313" key="3">
    <source>
        <dbReference type="Proteomes" id="UP000278006"/>
    </source>
</evidence>
<keyword evidence="1" id="KW-0812">Transmembrane</keyword>
<name>A0A3M6QTJ4_9BURK</name>
<reference evidence="2 3" key="1">
    <citation type="submission" date="2018-10" db="EMBL/GenBank/DDBJ databases">
        <title>Draft genome of Cortibacter populi DSM10536.</title>
        <authorList>
            <person name="Bernier A.-M."/>
            <person name="Bernard K."/>
        </authorList>
    </citation>
    <scope>NUCLEOTIDE SEQUENCE [LARGE SCALE GENOMIC DNA]</scope>
    <source>
        <strain evidence="2 3">DSM 105136</strain>
    </source>
</reference>
<comment type="caution">
    <text evidence="2">The sequence shown here is derived from an EMBL/GenBank/DDBJ whole genome shotgun (WGS) entry which is preliminary data.</text>
</comment>
<dbReference type="AlphaFoldDB" id="A0A3M6QTJ4"/>
<feature type="transmembrane region" description="Helical" evidence="1">
    <location>
        <begin position="159"/>
        <end position="177"/>
    </location>
</feature>
<feature type="transmembrane region" description="Helical" evidence="1">
    <location>
        <begin position="206"/>
        <end position="222"/>
    </location>
</feature>
<keyword evidence="3" id="KW-1185">Reference proteome</keyword>
<gene>
    <name evidence="2" type="ORF">D8I35_07350</name>
</gene>
<dbReference type="Proteomes" id="UP000278006">
    <property type="component" value="Unassembled WGS sequence"/>
</dbReference>
<evidence type="ECO:0000313" key="2">
    <source>
        <dbReference type="EMBL" id="RMX06350.1"/>
    </source>
</evidence>
<keyword evidence="1" id="KW-1133">Transmembrane helix</keyword>
<proteinExistence type="predicted"/>
<feature type="transmembrane region" description="Helical" evidence="1">
    <location>
        <begin position="118"/>
        <end position="139"/>
    </location>
</feature>
<sequence>MQEKTVPIETDTPQAMRRLFIAIGIWLALIMLAVLFATPEQFSILFNEQGPIEGLSTPAWIILGAWCLDPWHPRVKPLLTCGVMALFGGMREADWQHSEITHSTMLKVSFYMNPLPPIWHKLLAAIFTLALLATVVVGLRQLLAYVRASGSVRAALQPAWARVFVTGFLLTAFSKFLDRLINGLVEWGGPHIDGLAGRFIGGYEEGIELLLPFVFAYALWLFRRQQLAAKR</sequence>
<organism evidence="2 3">
    <name type="scientific">Corticibacter populi</name>
    <dbReference type="NCBI Taxonomy" id="1550736"/>
    <lineage>
        <taxon>Bacteria</taxon>
        <taxon>Pseudomonadati</taxon>
        <taxon>Pseudomonadota</taxon>
        <taxon>Betaproteobacteria</taxon>
        <taxon>Burkholderiales</taxon>
        <taxon>Comamonadaceae</taxon>
        <taxon>Corticibacter</taxon>
    </lineage>
</organism>